<name>A0A4R1Y0J2_ACICA</name>
<gene>
    <name evidence="3" type="ORF">EC844_10335</name>
</gene>
<dbReference type="OrthoDB" id="7018672at2"/>
<keyword evidence="1" id="KW-0732">Signal</keyword>
<evidence type="ECO:0000259" key="2">
    <source>
        <dbReference type="Pfam" id="PF00419"/>
    </source>
</evidence>
<dbReference type="Pfam" id="PF00419">
    <property type="entry name" value="Fimbrial"/>
    <property type="match status" value="1"/>
</dbReference>
<accession>A0A4R1Y0J2</accession>
<evidence type="ECO:0000313" key="3">
    <source>
        <dbReference type="EMBL" id="TCM69092.1"/>
    </source>
</evidence>
<proteinExistence type="predicted"/>
<dbReference type="GO" id="GO:0007155">
    <property type="term" value="P:cell adhesion"/>
    <property type="evidence" value="ECO:0007669"/>
    <property type="project" value="InterPro"/>
</dbReference>
<feature type="domain" description="Fimbrial-type adhesion" evidence="2">
    <location>
        <begin position="34"/>
        <end position="168"/>
    </location>
</feature>
<evidence type="ECO:0000256" key="1">
    <source>
        <dbReference type="SAM" id="SignalP"/>
    </source>
</evidence>
<dbReference type="InterPro" id="IPR008966">
    <property type="entry name" value="Adhesion_dom_sf"/>
</dbReference>
<dbReference type="GO" id="GO:0009289">
    <property type="term" value="C:pilus"/>
    <property type="evidence" value="ECO:0007669"/>
    <property type="project" value="InterPro"/>
</dbReference>
<organism evidence="3 4">
    <name type="scientific">Acinetobacter calcoaceticus</name>
    <dbReference type="NCBI Taxonomy" id="471"/>
    <lineage>
        <taxon>Bacteria</taxon>
        <taxon>Pseudomonadati</taxon>
        <taxon>Pseudomonadota</taxon>
        <taxon>Gammaproteobacteria</taxon>
        <taxon>Moraxellales</taxon>
        <taxon>Moraxellaceae</taxon>
        <taxon>Acinetobacter</taxon>
        <taxon>Acinetobacter calcoaceticus/baumannii complex</taxon>
    </lineage>
</organism>
<dbReference type="InterPro" id="IPR036937">
    <property type="entry name" value="Adhesion_dom_fimbrial_sf"/>
</dbReference>
<feature type="signal peptide" evidence="1">
    <location>
        <begin position="1"/>
        <end position="26"/>
    </location>
</feature>
<evidence type="ECO:0000313" key="4">
    <source>
        <dbReference type="Proteomes" id="UP000294963"/>
    </source>
</evidence>
<dbReference type="SUPFAM" id="SSF49401">
    <property type="entry name" value="Bacterial adhesins"/>
    <property type="match status" value="1"/>
</dbReference>
<comment type="caution">
    <text evidence="3">The sequence shown here is derived from an EMBL/GenBank/DDBJ whole genome shotgun (WGS) entry which is preliminary data.</text>
</comment>
<dbReference type="InterPro" id="IPR000259">
    <property type="entry name" value="Adhesion_dom_fimbrial"/>
</dbReference>
<dbReference type="Gene3D" id="2.60.40.1090">
    <property type="entry name" value="Fimbrial-type adhesion domain"/>
    <property type="match status" value="1"/>
</dbReference>
<dbReference type="EMBL" id="SLVJ01000003">
    <property type="protein sequence ID" value="TCM69092.1"/>
    <property type="molecule type" value="Genomic_DNA"/>
</dbReference>
<feature type="chain" id="PRO_5020931711" evidence="1">
    <location>
        <begin position="27"/>
        <end position="168"/>
    </location>
</feature>
<keyword evidence="4" id="KW-1185">Reference proteome</keyword>
<dbReference type="Proteomes" id="UP000294963">
    <property type="component" value="Unassembled WGS sequence"/>
</dbReference>
<protein>
    <submittedName>
        <fullName evidence="3">Type 1 fimbria pilin</fullName>
    </submittedName>
</protein>
<sequence>MFITLKLKQQLTLIALILSTSMALQAKEAKIDVAFRGTLIEPPPCSIDSSTPILVNFGDDIISNQVNGSNYMRPLEYKLICPENSPKGMRFRLDGSSAVMNGQSVLRAGKNGLGIAFFRSAVGINTNQWYNFNHPNVPVLTAAPTKAANANISLGSFSVIATLSIDYQ</sequence>
<dbReference type="AlphaFoldDB" id="A0A4R1Y0J2"/>
<reference evidence="3 4" key="1">
    <citation type="submission" date="2019-03" db="EMBL/GenBank/DDBJ databases">
        <title>Genomic analyses of the natural microbiome of Caenorhabditis elegans.</title>
        <authorList>
            <person name="Samuel B."/>
        </authorList>
    </citation>
    <scope>NUCLEOTIDE SEQUENCE [LARGE SCALE GENOMIC DNA]</scope>
    <source>
        <strain evidence="3 4">JUb89</strain>
    </source>
</reference>